<keyword evidence="3 6" id="KW-0238">DNA-binding</keyword>
<accession>A0A853ARB8</accession>
<dbReference type="InterPro" id="IPR000843">
    <property type="entry name" value="HTH_LacI"/>
</dbReference>
<dbReference type="PANTHER" id="PTHR30146">
    <property type="entry name" value="LACI-RELATED TRANSCRIPTIONAL REPRESSOR"/>
    <property type="match status" value="1"/>
</dbReference>
<dbReference type="GO" id="GO:0000976">
    <property type="term" value="F:transcription cis-regulatory region binding"/>
    <property type="evidence" value="ECO:0007669"/>
    <property type="project" value="TreeGrafter"/>
</dbReference>
<evidence type="ECO:0000256" key="2">
    <source>
        <dbReference type="ARBA" id="ARBA00023015"/>
    </source>
</evidence>
<dbReference type="Pfam" id="PF00356">
    <property type="entry name" value="LacI"/>
    <property type="match status" value="1"/>
</dbReference>
<evidence type="ECO:0000313" key="6">
    <source>
        <dbReference type="EMBL" id="NYI83721.1"/>
    </source>
</evidence>
<dbReference type="Gene3D" id="3.40.50.2300">
    <property type="match status" value="2"/>
</dbReference>
<feature type="domain" description="HTH lacI-type" evidence="5">
    <location>
        <begin position="7"/>
        <end position="61"/>
    </location>
</feature>
<keyword evidence="1" id="KW-0678">Repressor</keyword>
<dbReference type="SMART" id="SM00354">
    <property type="entry name" value="HTH_LACI"/>
    <property type="match status" value="1"/>
</dbReference>
<evidence type="ECO:0000313" key="7">
    <source>
        <dbReference type="Proteomes" id="UP000587002"/>
    </source>
</evidence>
<sequence length="336" mass="35341">MAGPVRPTISDVARAAGVSRTTVSHALNGVGKVDPRTRERVVKAATELGYRPSLRAQRLRSGQSRTLAVVSSMPVAVAGGPSKLGFFMEVAAAAAETALMHGFALVVVPPLDTDPPLDTLDIDGAIVIEPDQDDPTTQRLRSRGVPIVTMGPQQGMDLPYVDLRAPEVGRLLLDHLREQGARRIALLLGSGHRSWYVDLAEVYARFAEEHGMAPLVVEADESGGEDTGRAACAELLAQHPDVDAICAAVDAFAVGAVRAVAERGLRVPEDVRVATRYDGVRARTTTPTLTAVDLHLGEAAASAVELLLANLKGTEVPQVVTNPAPSLVPRASTTGS</sequence>
<evidence type="ECO:0000256" key="3">
    <source>
        <dbReference type="ARBA" id="ARBA00023125"/>
    </source>
</evidence>
<evidence type="ECO:0000256" key="1">
    <source>
        <dbReference type="ARBA" id="ARBA00022491"/>
    </source>
</evidence>
<dbReference type="Pfam" id="PF13377">
    <property type="entry name" value="Peripla_BP_3"/>
    <property type="match status" value="1"/>
</dbReference>
<name>A0A853ARB8_9PSEU</name>
<organism evidence="6 7">
    <name type="scientific">Saccharopolyspora hordei</name>
    <dbReference type="NCBI Taxonomy" id="1838"/>
    <lineage>
        <taxon>Bacteria</taxon>
        <taxon>Bacillati</taxon>
        <taxon>Actinomycetota</taxon>
        <taxon>Actinomycetes</taxon>
        <taxon>Pseudonocardiales</taxon>
        <taxon>Pseudonocardiaceae</taxon>
        <taxon>Saccharopolyspora</taxon>
    </lineage>
</organism>
<dbReference type="GO" id="GO:0003700">
    <property type="term" value="F:DNA-binding transcription factor activity"/>
    <property type="evidence" value="ECO:0007669"/>
    <property type="project" value="TreeGrafter"/>
</dbReference>
<dbReference type="SUPFAM" id="SSF53822">
    <property type="entry name" value="Periplasmic binding protein-like I"/>
    <property type="match status" value="1"/>
</dbReference>
<proteinExistence type="predicted"/>
<dbReference type="EMBL" id="JACCFJ010000001">
    <property type="protein sequence ID" value="NYI83721.1"/>
    <property type="molecule type" value="Genomic_DNA"/>
</dbReference>
<evidence type="ECO:0000259" key="5">
    <source>
        <dbReference type="PROSITE" id="PS50932"/>
    </source>
</evidence>
<dbReference type="PANTHER" id="PTHR30146:SF151">
    <property type="entry name" value="HTH-TYPE TRANSCRIPTIONAL REPRESSOR CYTR"/>
    <property type="match status" value="1"/>
</dbReference>
<dbReference type="PROSITE" id="PS50932">
    <property type="entry name" value="HTH_LACI_2"/>
    <property type="match status" value="1"/>
</dbReference>
<dbReference type="RefSeq" id="WP_179720386.1">
    <property type="nucleotide sequence ID" value="NZ_BAABFH010000001.1"/>
</dbReference>
<dbReference type="PRINTS" id="PR00036">
    <property type="entry name" value="HTHLACI"/>
</dbReference>
<keyword evidence="4" id="KW-0804">Transcription</keyword>
<dbReference type="SUPFAM" id="SSF47413">
    <property type="entry name" value="lambda repressor-like DNA-binding domains"/>
    <property type="match status" value="1"/>
</dbReference>
<keyword evidence="7" id="KW-1185">Reference proteome</keyword>
<dbReference type="PROSITE" id="PS00356">
    <property type="entry name" value="HTH_LACI_1"/>
    <property type="match status" value="1"/>
</dbReference>
<dbReference type="Proteomes" id="UP000587002">
    <property type="component" value="Unassembled WGS sequence"/>
</dbReference>
<comment type="caution">
    <text evidence="6">The sequence shown here is derived from an EMBL/GenBank/DDBJ whole genome shotgun (WGS) entry which is preliminary data.</text>
</comment>
<dbReference type="Gene3D" id="1.10.260.40">
    <property type="entry name" value="lambda repressor-like DNA-binding domains"/>
    <property type="match status" value="1"/>
</dbReference>
<reference evidence="6 7" key="1">
    <citation type="submission" date="2020-07" db="EMBL/GenBank/DDBJ databases">
        <title>Sequencing the genomes of 1000 actinobacteria strains.</title>
        <authorList>
            <person name="Klenk H.-P."/>
        </authorList>
    </citation>
    <scope>NUCLEOTIDE SEQUENCE [LARGE SCALE GENOMIC DNA]</scope>
    <source>
        <strain evidence="6 7">DSM 44065</strain>
    </source>
</reference>
<evidence type="ECO:0000256" key="4">
    <source>
        <dbReference type="ARBA" id="ARBA00023163"/>
    </source>
</evidence>
<gene>
    <name evidence="6" type="ORF">HNR68_002351</name>
</gene>
<dbReference type="CDD" id="cd01392">
    <property type="entry name" value="HTH_LacI"/>
    <property type="match status" value="1"/>
</dbReference>
<dbReference type="AlphaFoldDB" id="A0A853ARB8"/>
<protein>
    <submittedName>
        <fullName evidence="6">DNA-binding LacI/PurR family transcriptional regulator</fullName>
    </submittedName>
</protein>
<dbReference type="InterPro" id="IPR028082">
    <property type="entry name" value="Peripla_BP_I"/>
</dbReference>
<dbReference type="InterPro" id="IPR010982">
    <property type="entry name" value="Lambda_DNA-bd_dom_sf"/>
</dbReference>
<keyword evidence="2" id="KW-0805">Transcription regulation</keyword>
<dbReference type="InterPro" id="IPR046335">
    <property type="entry name" value="LacI/GalR-like_sensor"/>
</dbReference>